<dbReference type="Gene3D" id="3.30.230.10">
    <property type="match status" value="1"/>
</dbReference>
<dbReference type="GO" id="GO:0005524">
    <property type="term" value="F:ATP binding"/>
    <property type="evidence" value="ECO:0007669"/>
    <property type="project" value="InterPro"/>
</dbReference>
<comment type="similarity">
    <text evidence="1">Belongs to the Mg-chelatase subunits D/I family. ComM subfamily.</text>
</comment>
<proteinExistence type="inferred from homology"/>
<dbReference type="InterPro" id="IPR000523">
    <property type="entry name" value="Mg_chelatse_chII-like_cat_dom"/>
</dbReference>
<comment type="caution">
    <text evidence="3">The sequence shown here is derived from an EMBL/GenBank/DDBJ whole genome shotgun (WGS) entry which is preliminary data.</text>
</comment>
<dbReference type="Pfam" id="PF01078">
    <property type="entry name" value="Mg_chelatase"/>
    <property type="match status" value="1"/>
</dbReference>
<accession>B6GBZ6</accession>
<dbReference type="SUPFAM" id="SSF52540">
    <property type="entry name" value="P-loop containing nucleoside triphosphate hydrolases"/>
    <property type="match status" value="1"/>
</dbReference>
<dbReference type="eggNOG" id="COG0606">
    <property type="taxonomic scope" value="Bacteria"/>
</dbReference>
<dbReference type="SUPFAM" id="SSF54211">
    <property type="entry name" value="Ribosomal protein S5 domain 2-like"/>
    <property type="match status" value="1"/>
</dbReference>
<dbReference type="NCBIfam" id="TIGR00368">
    <property type="entry name" value="YifB family Mg chelatase-like AAA ATPase"/>
    <property type="match status" value="1"/>
</dbReference>
<sequence length="510" mass="53649">MSARCATFAVHAACLRGVEAFGVTVEVSASGTIPSLTIVGMADAAVMEARSRIRCALRSSGFDVPRCALTVSLAPGDIRKTGSGLDLPIAVAILALTGQIPVNGLDGCLFVGELALDGGICSVRGEVAYQLLAREQGLAYIGGATDGHVSIQGTDAWRLDDLARLKDGIEQARRPYRAPAPRPAPELMLDFSDVCGQEIAKRGIAVAATGELGLMMIGAPGSGKTMLAKRMTGILPAIEDRELQEALCVHSVAGEPVDGLLRGTRPFRSPHHSISAAGLVGGGRPVRPGEISLAHGGVLYLDELGEFPSNTLQMLRQPLEDGSVRIVRVDGAYLLPARFQLVAASNPCPCGYLGDRDVACRCSDAAIERYQAKLGGPLADRIDIVLHIARPDPSLIIEGAEGLSTKELADMVRRGRAFRASRERARGGPAQGSLSLESSLAPALIDSEAREVMLEIAKRTNLTGRGIARLARIARAIADLEEADRVDVAHVLEASQLQGRRDVGGGYGQV</sequence>
<dbReference type="Pfam" id="PF13335">
    <property type="entry name" value="Mg_chelatase_C"/>
    <property type="match status" value="1"/>
</dbReference>
<organism evidence="3 4">
    <name type="scientific">Collinsella stercoris DSM 13279</name>
    <dbReference type="NCBI Taxonomy" id="445975"/>
    <lineage>
        <taxon>Bacteria</taxon>
        <taxon>Bacillati</taxon>
        <taxon>Actinomycetota</taxon>
        <taxon>Coriobacteriia</taxon>
        <taxon>Coriobacteriales</taxon>
        <taxon>Coriobacteriaceae</taxon>
        <taxon>Collinsella</taxon>
    </lineage>
</organism>
<keyword evidence="4" id="KW-1185">Reference proteome</keyword>
<dbReference type="InterPro" id="IPR045006">
    <property type="entry name" value="CHLI-like"/>
</dbReference>
<dbReference type="InterPro" id="IPR020568">
    <property type="entry name" value="Ribosomal_Su5_D2-typ_SF"/>
</dbReference>
<name>B6GBZ6_9ACTN</name>
<protein>
    <submittedName>
        <fullName evidence="3">Mg chelatase-like protein</fullName>
    </submittedName>
</protein>
<evidence type="ECO:0000313" key="3">
    <source>
        <dbReference type="EMBL" id="EEA90260.1"/>
    </source>
</evidence>
<dbReference type="AlphaFoldDB" id="B6GBZ6"/>
<feature type="domain" description="AAA+ ATPase" evidence="2">
    <location>
        <begin position="210"/>
        <end position="392"/>
    </location>
</feature>
<reference evidence="3" key="2">
    <citation type="submission" date="2008-10" db="EMBL/GenBank/DDBJ databases">
        <authorList>
            <person name="Fulton L."/>
            <person name="Clifton S."/>
            <person name="Fulton B."/>
            <person name="Xu J."/>
            <person name="Minx P."/>
            <person name="Pepin K.H."/>
            <person name="Johnson M."/>
            <person name="Thiruvilangam P."/>
            <person name="Bhonagiri V."/>
            <person name="Nash W.E."/>
            <person name="Mardis E.R."/>
            <person name="Wilson R.K."/>
        </authorList>
    </citation>
    <scope>NUCLEOTIDE SEQUENCE [LARGE SCALE GENOMIC DNA]</scope>
    <source>
        <strain evidence="3">DSM 13279</strain>
    </source>
</reference>
<evidence type="ECO:0000259" key="2">
    <source>
        <dbReference type="SMART" id="SM00382"/>
    </source>
</evidence>
<dbReference type="RefSeq" id="WP_006721249.1">
    <property type="nucleotide sequence ID" value="NZ_CP085935.1"/>
</dbReference>
<dbReference type="Gene3D" id="3.40.50.300">
    <property type="entry name" value="P-loop containing nucleotide triphosphate hydrolases"/>
    <property type="match status" value="1"/>
</dbReference>
<gene>
    <name evidence="3" type="ORF">COLSTE_01615</name>
</gene>
<dbReference type="OrthoDB" id="9813147at2"/>
<dbReference type="InterPro" id="IPR004482">
    <property type="entry name" value="Mg_chelat-rel"/>
</dbReference>
<dbReference type="EMBL" id="ABXJ01000083">
    <property type="protein sequence ID" value="EEA90260.1"/>
    <property type="molecule type" value="Genomic_DNA"/>
</dbReference>
<dbReference type="Proteomes" id="UP000003560">
    <property type="component" value="Unassembled WGS sequence"/>
</dbReference>
<dbReference type="Pfam" id="PF13541">
    <property type="entry name" value="ChlI"/>
    <property type="match status" value="1"/>
</dbReference>
<dbReference type="STRING" id="445975.COLSTE_01615"/>
<dbReference type="InterPro" id="IPR003593">
    <property type="entry name" value="AAA+_ATPase"/>
</dbReference>
<dbReference type="PANTHER" id="PTHR32039">
    <property type="entry name" value="MAGNESIUM-CHELATASE SUBUNIT CHLI"/>
    <property type="match status" value="1"/>
</dbReference>
<dbReference type="InterPro" id="IPR027417">
    <property type="entry name" value="P-loop_NTPase"/>
</dbReference>
<dbReference type="InterPro" id="IPR025158">
    <property type="entry name" value="Mg_chelat-rel_C"/>
</dbReference>
<dbReference type="GeneID" id="98003327"/>
<dbReference type="HOGENOM" id="CLU_026145_1_0_11"/>
<dbReference type="InterPro" id="IPR014721">
    <property type="entry name" value="Ribsml_uS5_D2-typ_fold_subgr"/>
</dbReference>
<dbReference type="PANTHER" id="PTHR32039:SF7">
    <property type="entry name" value="COMPETENCE PROTEIN COMM"/>
    <property type="match status" value="1"/>
</dbReference>
<evidence type="ECO:0000256" key="1">
    <source>
        <dbReference type="ARBA" id="ARBA00006354"/>
    </source>
</evidence>
<reference evidence="3" key="1">
    <citation type="submission" date="2008-10" db="EMBL/GenBank/DDBJ databases">
        <title>Draft genome sequence of Collinsella stercoris (DSM 13279).</title>
        <authorList>
            <person name="Sudarsanam P."/>
            <person name="Ley R."/>
            <person name="Guruge J."/>
            <person name="Turnbaugh P.J."/>
            <person name="Mahowald M."/>
            <person name="Liep D."/>
            <person name="Gordon J."/>
        </authorList>
    </citation>
    <scope>NUCLEOTIDE SEQUENCE [LARGE SCALE GENOMIC DNA]</scope>
    <source>
        <strain evidence="3">DSM 13279</strain>
    </source>
</reference>
<evidence type="ECO:0000313" key="4">
    <source>
        <dbReference type="Proteomes" id="UP000003560"/>
    </source>
</evidence>
<dbReference type="SMART" id="SM00382">
    <property type="entry name" value="AAA"/>
    <property type="match status" value="1"/>
</dbReference>